<feature type="transmembrane region" description="Helical" evidence="1">
    <location>
        <begin position="153"/>
        <end position="174"/>
    </location>
</feature>
<reference evidence="3" key="1">
    <citation type="journal article" date="2019" name="Int. J. Syst. Evol. Microbiol.">
        <title>The Global Catalogue of Microorganisms (GCM) 10K type strain sequencing project: providing services to taxonomists for standard genome sequencing and annotation.</title>
        <authorList>
            <consortium name="The Broad Institute Genomics Platform"/>
            <consortium name="The Broad Institute Genome Sequencing Center for Infectious Disease"/>
            <person name="Wu L."/>
            <person name="Ma J."/>
        </authorList>
    </citation>
    <scope>NUCLEOTIDE SEQUENCE [LARGE SCALE GENOMIC DNA]</scope>
    <source>
        <strain evidence="3">CCUG 56754</strain>
    </source>
</reference>
<feature type="transmembrane region" description="Helical" evidence="1">
    <location>
        <begin position="125"/>
        <end position="147"/>
    </location>
</feature>
<keyword evidence="1" id="KW-0812">Transmembrane</keyword>
<evidence type="ECO:0000313" key="2">
    <source>
        <dbReference type="EMBL" id="MFD1037488.1"/>
    </source>
</evidence>
<keyword evidence="2" id="KW-0378">Hydrolase</keyword>
<proteinExistence type="predicted"/>
<feature type="transmembrane region" description="Helical" evidence="1">
    <location>
        <begin position="244"/>
        <end position="269"/>
    </location>
</feature>
<keyword evidence="1" id="KW-0472">Membrane</keyword>
<dbReference type="EMBL" id="JBHTKJ010000007">
    <property type="protein sequence ID" value="MFD1037488.1"/>
    <property type="molecule type" value="Genomic_DNA"/>
</dbReference>
<dbReference type="GO" id="GO:0008237">
    <property type="term" value="F:metallopeptidase activity"/>
    <property type="evidence" value="ECO:0007669"/>
    <property type="project" value="UniProtKB-KW"/>
</dbReference>
<feature type="transmembrane region" description="Helical" evidence="1">
    <location>
        <begin position="321"/>
        <end position="339"/>
    </location>
</feature>
<evidence type="ECO:0000256" key="1">
    <source>
        <dbReference type="SAM" id="Phobius"/>
    </source>
</evidence>
<dbReference type="InterPro" id="IPR026898">
    <property type="entry name" value="PrsW"/>
</dbReference>
<accession>A0ABW3LH91</accession>
<feature type="transmembrane region" description="Helical" evidence="1">
    <location>
        <begin position="186"/>
        <end position="208"/>
    </location>
</feature>
<feature type="transmembrane region" description="Helical" evidence="1">
    <location>
        <begin position="214"/>
        <end position="237"/>
    </location>
</feature>
<keyword evidence="3" id="KW-1185">Reference proteome</keyword>
<dbReference type="PANTHER" id="PTHR36844">
    <property type="entry name" value="PROTEASE PRSW"/>
    <property type="match status" value="1"/>
</dbReference>
<feature type="transmembrane region" description="Helical" evidence="1">
    <location>
        <begin position="289"/>
        <end position="309"/>
    </location>
</feature>
<dbReference type="PANTHER" id="PTHR36844:SF1">
    <property type="entry name" value="PROTEASE PRSW"/>
    <property type="match status" value="1"/>
</dbReference>
<gene>
    <name evidence="2" type="ORF">ACFQ3N_03490</name>
</gene>
<sequence>MFCYNCGVQTDYDRVKFCSSCGVLLEGEGRQQGHYEENNKESSATVEEPVKDISQQAKGTFLQATERINAMVGEQGNIDLNLRDVFSSVFKKHTKEEGETLFIAGTVMTTPAESEISTSWPKPWLFSRVFIVLAITYILLSISTYTFHNMNALPGVLMVGSFAVPISLLIFFWEMNAPRNISVYEIAKMFFIGGASSLVITLLLYTMFPVYDLNYTGAVIVGIVEEVGKLVIIAYFIKKLNTKFILNGLLIGATIGAGFAAFESAGYAFNFREVYGDEAMISIIFLRAWSSIGTHVVWSAIAGAALVYVKGERPLQGDHFFDSKFVKLFLVAVVLHAVWDMPIYLLQHFYLQYIILIVIAWIFIFTLVNAGLKQIMRLSE</sequence>
<feature type="transmembrane region" description="Helical" evidence="1">
    <location>
        <begin position="351"/>
        <end position="372"/>
    </location>
</feature>
<keyword evidence="2" id="KW-0482">Metalloprotease</keyword>
<dbReference type="Pfam" id="PF13367">
    <property type="entry name" value="PrsW-protease"/>
    <property type="match status" value="1"/>
</dbReference>
<organism evidence="2 3">
    <name type="scientific">Virgibacillus byunsanensis</name>
    <dbReference type="NCBI Taxonomy" id="570945"/>
    <lineage>
        <taxon>Bacteria</taxon>
        <taxon>Bacillati</taxon>
        <taxon>Bacillota</taxon>
        <taxon>Bacilli</taxon>
        <taxon>Bacillales</taxon>
        <taxon>Bacillaceae</taxon>
        <taxon>Virgibacillus</taxon>
    </lineage>
</organism>
<comment type="caution">
    <text evidence="2">The sequence shown here is derived from an EMBL/GenBank/DDBJ whole genome shotgun (WGS) entry which is preliminary data.</text>
</comment>
<dbReference type="Proteomes" id="UP001597040">
    <property type="component" value="Unassembled WGS sequence"/>
</dbReference>
<protein>
    <submittedName>
        <fullName evidence="2">PrsW family intramembrane metalloprotease</fullName>
    </submittedName>
</protein>
<keyword evidence="1" id="KW-1133">Transmembrane helix</keyword>
<dbReference type="RefSeq" id="WP_390359569.1">
    <property type="nucleotide sequence ID" value="NZ_JBHTKJ010000007.1"/>
</dbReference>
<evidence type="ECO:0000313" key="3">
    <source>
        <dbReference type="Proteomes" id="UP001597040"/>
    </source>
</evidence>
<keyword evidence="2" id="KW-0645">Protease</keyword>
<name>A0ABW3LH91_9BACI</name>